<gene>
    <name evidence="1" type="ORF">LTS18_012505</name>
</gene>
<keyword evidence="2" id="KW-1185">Reference proteome</keyword>
<evidence type="ECO:0000313" key="1">
    <source>
        <dbReference type="EMBL" id="KAK3076625.1"/>
    </source>
</evidence>
<dbReference type="EMBL" id="JAWDJW010003750">
    <property type="protein sequence ID" value="KAK3076625.1"/>
    <property type="molecule type" value="Genomic_DNA"/>
</dbReference>
<name>A0ACC3DJ32_9PEZI</name>
<protein>
    <submittedName>
        <fullName evidence="1">Uncharacterized protein</fullName>
    </submittedName>
</protein>
<comment type="caution">
    <text evidence="1">The sequence shown here is derived from an EMBL/GenBank/DDBJ whole genome shotgun (WGS) entry which is preliminary data.</text>
</comment>
<sequence>MAVPRSRILELMKVIHPPLSPHAPGTSCSIFNTTFNPQRLRLGNKILRQRLRGPAVAAYYPPRIGTIKDLRQAYRGKGEFGGWEVRDEDEDYRLEKIRVAKMRGKGAPKKKRSAAESKRLTKRRPGGNK</sequence>
<evidence type="ECO:0000313" key="2">
    <source>
        <dbReference type="Proteomes" id="UP001186974"/>
    </source>
</evidence>
<accession>A0ACC3DJ32</accession>
<reference evidence="1" key="1">
    <citation type="submission" date="2024-09" db="EMBL/GenBank/DDBJ databases">
        <title>Black Yeasts Isolated from many extreme environments.</title>
        <authorList>
            <person name="Coleine C."/>
            <person name="Stajich J.E."/>
            <person name="Selbmann L."/>
        </authorList>
    </citation>
    <scope>NUCLEOTIDE SEQUENCE</scope>
    <source>
        <strain evidence="1">CCFEE 5737</strain>
    </source>
</reference>
<proteinExistence type="predicted"/>
<organism evidence="1 2">
    <name type="scientific">Coniosporium uncinatum</name>
    <dbReference type="NCBI Taxonomy" id="93489"/>
    <lineage>
        <taxon>Eukaryota</taxon>
        <taxon>Fungi</taxon>
        <taxon>Dikarya</taxon>
        <taxon>Ascomycota</taxon>
        <taxon>Pezizomycotina</taxon>
        <taxon>Dothideomycetes</taxon>
        <taxon>Dothideomycetes incertae sedis</taxon>
        <taxon>Coniosporium</taxon>
    </lineage>
</organism>
<dbReference type="Proteomes" id="UP001186974">
    <property type="component" value="Unassembled WGS sequence"/>
</dbReference>